<keyword evidence="1" id="KW-0175">Coiled coil</keyword>
<feature type="coiled-coil region" evidence="1">
    <location>
        <begin position="1"/>
        <end position="35"/>
    </location>
</feature>
<dbReference type="EMBL" id="BRYA01000259">
    <property type="protein sequence ID" value="GMI45636.1"/>
    <property type="molecule type" value="Genomic_DNA"/>
</dbReference>
<protein>
    <submittedName>
        <fullName evidence="2">Uncharacterized protein</fullName>
    </submittedName>
</protein>
<evidence type="ECO:0000313" key="3">
    <source>
        <dbReference type="Proteomes" id="UP001165065"/>
    </source>
</evidence>
<proteinExistence type="predicted"/>
<evidence type="ECO:0000256" key="1">
    <source>
        <dbReference type="SAM" id="Coils"/>
    </source>
</evidence>
<keyword evidence="3" id="KW-1185">Reference proteome</keyword>
<reference evidence="3" key="1">
    <citation type="journal article" date="2023" name="Commun. Biol.">
        <title>Genome analysis of Parmales, the sister group of diatoms, reveals the evolutionary specialization of diatoms from phago-mixotrophs to photoautotrophs.</title>
        <authorList>
            <person name="Ban H."/>
            <person name="Sato S."/>
            <person name="Yoshikawa S."/>
            <person name="Yamada K."/>
            <person name="Nakamura Y."/>
            <person name="Ichinomiya M."/>
            <person name="Sato N."/>
            <person name="Blanc-Mathieu R."/>
            <person name="Endo H."/>
            <person name="Kuwata A."/>
            <person name="Ogata H."/>
        </authorList>
    </citation>
    <scope>NUCLEOTIDE SEQUENCE [LARGE SCALE GENOMIC DNA]</scope>
</reference>
<evidence type="ECO:0000313" key="2">
    <source>
        <dbReference type="EMBL" id="GMI45636.1"/>
    </source>
</evidence>
<comment type="caution">
    <text evidence="2">The sequence shown here is derived from an EMBL/GenBank/DDBJ whole genome shotgun (WGS) entry which is preliminary data.</text>
</comment>
<gene>
    <name evidence="2" type="ORF">TrCOL_g13789</name>
</gene>
<accession>A0A9W7GJ13</accession>
<dbReference type="AlphaFoldDB" id="A0A9W7GJ13"/>
<dbReference type="Proteomes" id="UP001165065">
    <property type="component" value="Unassembled WGS sequence"/>
</dbReference>
<name>A0A9W7GJ13_9STRA</name>
<sequence length="215" mass="24881">MEGLTNQLKDLEWTVNGLRDEEMKLNERCKTLESNLAETTKVNGEFRKAMNLNSLSILKTQAIAHQEKNVALEQGINKDYDTYKVLEQEGIAMADEHKRKEEERCNFLDKCSEVDEEIRGRFMALTEVVSPMANLESYILFLEEIEEDKELPLTLNGYNLFDICAEGILDSLIAMHKRTMMILEDKWKHNSERKDSFPILVEELQNGFAQLETSI</sequence>
<dbReference type="OrthoDB" id="10323786at2759"/>
<organism evidence="2 3">
    <name type="scientific">Triparma columacea</name>
    <dbReference type="NCBI Taxonomy" id="722753"/>
    <lineage>
        <taxon>Eukaryota</taxon>
        <taxon>Sar</taxon>
        <taxon>Stramenopiles</taxon>
        <taxon>Ochrophyta</taxon>
        <taxon>Bolidophyceae</taxon>
        <taxon>Parmales</taxon>
        <taxon>Triparmaceae</taxon>
        <taxon>Triparma</taxon>
    </lineage>
</organism>